<feature type="compositionally biased region" description="Polar residues" evidence="1">
    <location>
        <begin position="867"/>
        <end position="883"/>
    </location>
</feature>
<feature type="compositionally biased region" description="Polar residues" evidence="1">
    <location>
        <begin position="44"/>
        <end position="60"/>
    </location>
</feature>
<keyword evidence="3" id="KW-1185">Reference proteome</keyword>
<organism evidence="2 3">
    <name type="scientific">Babjeviella inositovora NRRL Y-12698</name>
    <dbReference type="NCBI Taxonomy" id="984486"/>
    <lineage>
        <taxon>Eukaryota</taxon>
        <taxon>Fungi</taxon>
        <taxon>Dikarya</taxon>
        <taxon>Ascomycota</taxon>
        <taxon>Saccharomycotina</taxon>
        <taxon>Pichiomycetes</taxon>
        <taxon>Serinales incertae sedis</taxon>
        <taxon>Babjeviella</taxon>
    </lineage>
</organism>
<dbReference type="AlphaFoldDB" id="A0A1E3QMR7"/>
<evidence type="ECO:0000313" key="2">
    <source>
        <dbReference type="EMBL" id="ODQ78297.1"/>
    </source>
</evidence>
<feature type="region of interest" description="Disordered" evidence="1">
    <location>
        <begin position="764"/>
        <end position="784"/>
    </location>
</feature>
<feature type="compositionally biased region" description="Polar residues" evidence="1">
    <location>
        <begin position="161"/>
        <end position="171"/>
    </location>
</feature>
<dbReference type="EMBL" id="KV454436">
    <property type="protein sequence ID" value="ODQ78297.1"/>
    <property type="molecule type" value="Genomic_DNA"/>
</dbReference>
<feature type="region of interest" description="Disordered" evidence="1">
    <location>
        <begin position="143"/>
        <end position="171"/>
    </location>
</feature>
<feature type="compositionally biased region" description="Basic and acidic residues" evidence="1">
    <location>
        <begin position="68"/>
        <end position="92"/>
    </location>
</feature>
<reference evidence="3" key="1">
    <citation type="submission" date="2016-05" db="EMBL/GenBank/DDBJ databases">
        <title>Comparative genomics of biotechnologically important yeasts.</title>
        <authorList>
            <consortium name="DOE Joint Genome Institute"/>
            <person name="Riley R."/>
            <person name="Haridas S."/>
            <person name="Wolfe K.H."/>
            <person name="Lopes M.R."/>
            <person name="Hittinger C.T."/>
            <person name="Goker M."/>
            <person name="Salamov A."/>
            <person name="Wisecaver J."/>
            <person name="Long T.M."/>
            <person name="Aerts A.L."/>
            <person name="Barry K."/>
            <person name="Choi C."/>
            <person name="Clum A."/>
            <person name="Coughlan A.Y."/>
            <person name="Deshpande S."/>
            <person name="Douglass A.P."/>
            <person name="Hanson S.J."/>
            <person name="Klenk H.-P."/>
            <person name="Labutti K."/>
            <person name="Lapidus A."/>
            <person name="Lindquist E."/>
            <person name="Lipzen A."/>
            <person name="Meier-Kolthoff J.P."/>
            <person name="Ohm R.A."/>
            <person name="Otillar R.P."/>
            <person name="Pangilinan J."/>
            <person name="Peng Y."/>
            <person name="Rokas A."/>
            <person name="Rosa C.A."/>
            <person name="Scheuner C."/>
            <person name="Sibirny A.A."/>
            <person name="Slot J.C."/>
            <person name="Stielow J.B."/>
            <person name="Sun H."/>
            <person name="Kurtzman C.P."/>
            <person name="Blackwell M."/>
            <person name="Grigoriev I.V."/>
            <person name="Jeffries T.W."/>
        </authorList>
    </citation>
    <scope>NUCLEOTIDE SEQUENCE [LARGE SCALE GENOMIC DNA]</scope>
    <source>
        <strain evidence="3">NRRL Y-12698</strain>
    </source>
</reference>
<dbReference type="GeneID" id="30147484"/>
<dbReference type="OrthoDB" id="3990055at2759"/>
<dbReference type="Proteomes" id="UP000094336">
    <property type="component" value="Unassembled WGS sequence"/>
</dbReference>
<name>A0A1E3QMR7_9ASCO</name>
<feature type="region of interest" description="Disordered" evidence="1">
    <location>
        <begin position="375"/>
        <end position="404"/>
    </location>
</feature>
<gene>
    <name evidence="2" type="ORF">BABINDRAFT_162946</name>
</gene>
<feature type="region of interest" description="Disordered" evidence="1">
    <location>
        <begin position="1"/>
        <end position="92"/>
    </location>
</feature>
<sequence length="1075" mass="117540">MRSFIKSHRRTASSTSEVGEPPFKPPLVFTNQSPLASPVVPHISSFQPPSPIQGSLSVPSSPKRLLRPIRDFLSKKPHEMRDRAPGDSRGEASNEVIGEVRCETFSDNLASLPPQLLLAMPIHPKVRVGSFENLLRLNDGARRLETRPMSEPLQPPVSYSPDASASALSVQTSQGTLELASVAKEAEDDSDSSSSSKFSFENAIGGRNTSVKYYKKPETGTVGEILRQGLFRRQKSVYMSDVVVDDDLDDDVNDFEGEEYDDTEELFNRKLFSSDEEIEGEVYADGYADDGESDDYAELTENGITELKESGYTRPIDAYSDLEDDYAELMWNANEPSVNSSSGLVRLYITDLTSKPGGEDENGSGKFWEADQQIKANPGDNANGANKTIPGTNSDTSRPLPSINYGDPTVFKPLPVISDFTSTAKPLPISKDFRVSRSLSAINSANQTSKASSDIDSQNKALPRARTSIQLSKALPAINTNLYSLAELIPANKHLQESLPVDRTFHSSSMSTTLQRSLPMDNLQSLPTAHPSSPILSSDFFSNFLLSRSNSSGSSPDNHHPLFRLASSLDPSSSSSQALQLQDAIAFTELVAEPVTPTRNGFFKGLSNRLNGQFLAVDDFDVSPGDKSPLINGLTFGSGRIRGRPRENFSLADSSLQESLDELARIQSVEPDVNMTTVSCAFAENLMDLNDLSMSETTVRMTPLEELDALFPVSSGVSEKLSTLLPKMNLVDINTDSTDGFSLLPKTLVDKEFSQELGLFPKMDPITRTSIPSEDAPPSKNHSAISDELKNFLPNPVNTALSERSHRLSQKTPAASDELKAILPNHDISSRLRATLPKNPDIALSKRANATPSTSLALSETLNNLLPRNPALSQSSATSSNPHTLRPSDNPMGSVDRMVRSRSVKVSHLSDHFDSDLTFLKSKYSWYDEGPPDLPPANRNSTGTFDDSLLDEINQLPEDFDFSERLEPERQPALYKSKSFRGRPVKAVSDTNVSLNRIETGSKTVTFFNLGTKGDSSLSLGSKESLFTEIAEEMWGDALTPVSSHPQPWLSPITEADSPVVIRHKHGESIWQGEV</sequence>
<evidence type="ECO:0000313" key="3">
    <source>
        <dbReference type="Proteomes" id="UP000094336"/>
    </source>
</evidence>
<protein>
    <submittedName>
        <fullName evidence="2">Uncharacterized protein</fullName>
    </submittedName>
</protein>
<proteinExistence type="predicted"/>
<evidence type="ECO:0000256" key="1">
    <source>
        <dbReference type="SAM" id="MobiDB-lite"/>
    </source>
</evidence>
<dbReference type="RefSeq" id="XP_018983625.1">
    <property type="nucleotide sequence ID" value="XM_019129631.1"/>
</dbReference>
<feature type="region of interest" description="Disordered" evidence="1">
    <location>
        <begin position="867"/>
        <end position="895"/>
    </location>
</feature>
<accession>A0A1E3QMR7</accession>
<feature type="compositionally biased region" description="Polar residues" evidence="1">
    <location>
        <begin position="383"/>
        <end position="399"/>
    </location>
</feature>
<feature type="compositionally biased region" description="Basic residues" evidence="1">
    <location>
        <begin position="1"/>
        <end position="11"/>
    </location>
</feature>